<name>A0A1T4QCI5_9FUSO</name>
<dbReference type="STRING" id="180163.SAMN02745174_02276"/>
<proteinExistence type="predicted"/>
<reference evidence="2 3" key="1">
    <citation type="submission" date="2017-02" db="EMBL/GenBank/DDBJ databases">
        <authorList>
            <person name="Peterson S.W."/>
        </authorList>
    </citation>
    <scope>NUCLEOTIDE SEQUENCE [LARGE SCALE GENOMIC DNA]</scope>
    <source>
        <strain evidence="2 3">ATCC 700028</strain>
    </source>
</reference>
<dbReference type="Pfam" id="PF05136">
    <property type="entry name" value="Phage_portal_2"/>
    <property type="match status" value="1"/>
</dbReference>
<gene>
    <name evidence="2" type="ORF">SAMN02745174_02276</name>
</gene>
<dbReference type="OrthoDB" id="9770450at2"/>
<evidence type="ECO:0000313" key="2">
    <source>
        <dbReference type="EMBL" id="SKA01503.1"/>
    </source>
</evidence>
<feature type="region of interest" description="Disordered" evidence="1">
    <location>
        <begin position="459"/>
        <end position="489"/>
    </location>
</feature>
<dbReference type="EMBL" id="FUWX01000021">
    <property type="protein sequence ID" value="SKA01503.1"/>
    <property type="molecule type" value="Genomic_DNA"/>
</dbReference>
<dbReference type="GO" id="GO:0005198">
    <property type="term" value="F:structural molecule activity"/>
    <property type="evidence" value="ECO:0007669"/>
    <property type="project" value="InterPro"/>
</dbReference>
<accession>A0A1T4QCI5</accession>
<sequence length="489" mass="55272">MFNFFKNKIKKNPRETTKEMKVMNYAQGGGSRTKVIFRKTRDELNTADEDIGESKDLLMARSSYLYMNNAIGAAAIKKIRTNVVGRGLKVKPTIANEILKLSQDEVDRIHKEICILWDIFTDECDIENFSNFYQIQSLVLINQLVFGETFVLLPLKKKPGQLFDLKIKLIDSIRCQNPQSSNDNIRNGVEISSDGEIVAYYFTKNSTSTETVRVDTVGKKTGRRNVLCVMEKERIGQRRGVPLLSPVIELLYQLSEYTSTEITSASVAALFSVFITNTSEDTTTPEGEDPLMNSESEKEEDGDYIVKLGNGTLSELPPGKNITIASPNRNGASFEEFTKTLARQLGAALEIPYEILFTNFTASYSASRAALLEVWKMYLMRRNWFVSDFCKPIYEEFLDEAVAKGMLNLPGYENLLNRKCYQKAEWYGPVQGQLNPVQEVNAAVTKIKSGLSTLDRETRELNGGDFEANNTQRKIESEKRGELKNEQSI</sequence>
<dbReference type="InterPro" id="IPR006429">
    <property type="entry name" value="Phage_lambda_portal"/>
</dbReference>
<dbReference type="AlphaFoldDB" id="A0A1T4QCI5"/>
<protein>
    <submittedName>
        <fullName evidence="2">Phage portal protein, lambda family</fullName>
    </submittedName>
</protein>
<evidence type="ECO:0000313" key="3">
    <source>
        <dbReference type="Proteomes" id="UP000191153"/>
    </source>
</evidence>
<feature type="region of interest" description="Disordered" evidence="1">
    <location>
        <begin position="279"/>
        <end position="299"/>
    </location>
</feature>
<feature type="compositionally biased region" description="Basic and acidic residues" evidence="1">
    <location>
        <begin position="473"/>
        <end position="489"/>
    </location>
</feature>
<dbReference type="RefSeq" id="WP_078694714.1">
    <property type="nucleotide sequence ID" value="NZ_FUWX01000021.1"/>
</dbReference>
<dbReference type="NCBIfam" id="TIGR01539">
    <property type="entry name" value="portal_lambda"/>
    <property type="match status" value="1"/>
</dbReference>
<dbReference type="GO" id="GO:0019068">
    <property type="term" value="P:virion assembly"/>
    <property type="evidence" value="ECO:0007669"/>
    <property type="project" value="InterPro"/>
</dbReference>
<dbReference type="Proteomes" id="UP000191153">
    <property type="component" value="Unassembled WGS sequence"/>
</dbReference>
<evidence type="ECO:0000256" key="1">
    <source>
        <dbReference type="SAM" id="MobiDB-lite"/>
    </source>
</evidence>
<organism evidence="2 3">
    <name type="scientific">Cetobacterium ceti</name>
    <dbReference type="NCBI Taxonomy" id="180163"/>
    <lineage>
        <taxon>Bacteria</taxon>
        <taxon>Fusobacteriati</taxon>
        <taxon>Fusobacteriota</taxon>
        <taxon>Fusobacteriia</taxon>
        <taxon>Fusobacteriales</taxon>
        <taxon>Fusobacteriaceae</taxon>
        <taxon>Cetobacterium</taxon>
    </lineage>
</organism>
<keyword evidence="3" id="KW-1185">Reference proteome</keyword>